<comment type="caution">
    <text evidence="4">The sequence shown here is derived from an EMBL/GenBank/DDBJ whole genome shotgun (WGS) entry which is preliminary data.</text>
</comment>
<dbReference type="Gene3D" id="1.10.10.630">
    <property type="entry name" value="DnaD domain-like"/>
    <property type="match status" value="1"/>
</dbReference>
<feature type="region of interest" description="Disordered" evidence="2">
    <location>
        <begin position="87"/>
        <end position="119"/>
    </location>
</feature>
<evidence type="ECO:0000313" key="4">
    <source>
        <dbReference type="EMBL" id="HIZ42705.1"/>
    </source>
</evidence>
<dbReference type="NCBIfam" id="TIGR01446">
    <property type="entry name" value="DnaD_dom"/>
    <property type="match status" value="1"/>
</dbReference>
<evidence type="ECO:0000256" key="2">
    <source>
        <dbReference type="SAM" id="MobiDB-lite"/>
    </source>
</evidence>
<comment type="similarity">
    <text evidence="1">Belongs to the DnaB/DnaD family.</text>
</comment>
<organism evidence="4 5">
    <name type="scientific">Candidatus Gemmiger excrementigallinarum</name>
    <dbReference type="NCBI Taxonomy" id="2838609"/>
    <lineage>
        <taxon>Bacteria</taxon>
        <taxon>Bacillati</taxon>
        <taxon>Bacillota</taxon>
        <taxon>Clostridia</taxon>
        <taxon>Eubacteriales</taxon>
        <taxon>Gemmiger</taxon>
    </lineage>
</organism>
<gene>
    <name evidence="4" type="ORF">H9811_09110</name>
</gene>
<dbReference type="InterPro" id="IPR034829">
    <property type="entry name" value="DnaD-like_sf"/>
</dbReference>
<reference evidence="4" key="2">
    <citation type="submission" date="2021-04" db="EMBL/GenBank/DDBJ databases">
        <authorList>
            <person name="Gilroy R."/>
        </authorList>
    </citation>
    <scope>NUCLEOTIDE SEQUENCE</scope>
    <source>
        <strain evidence="4">ChiSxjej1B13-11774</strain>
    </source>
</reference>
<dbReference type="Proteomes" id="UP000824048">
    <property type="component" value="Unassembled WGS sequence"/>
</dbReference>
<evidence type="ECO:0000256" key="1">
    <source>
        <dbReference type="ARBA" id="ARBA00093462"/>
    </source>
</evidence>
<evidence type="ECO:0000259" key="3">
    <source>
        <dbReference type="Pfam" id="PF07261"/>
    </source>
</evidence>
<protein>
    <submittedName>
        <fullName evidence="4">DnaD domain protein</fullName>
    </submittedName>
</protein>
<sequence length="119" mass="13074">MPPQPPSLEGLEDAWRELGLGRRMGPVVQQALRAYLAAGLEDALIVQAMREAAEHDVKATLPYIRSILDRCQAQGIRTLDAWQAAHRGGGGKRVDRAQPSGNDFLADAATRPRRHKRKG</sequence>
<reference evidence="4" key="1">
    <citation type="journal article" date="2021" name="PeerJ">
        <title>Extensive microbial diversity within the chicken gut microbiome revealed by metagenomics and culture.</title>
        <authorList>
            <person name="Gilroy R."/>
            <person name="Ravi A."/>
            <person name="Getino M."/>
            <person name="Pursley I."/>
            <person name="Horton D.L."/>
            <person name="Alikhan N.F."/>
            <person name="Baker D."/>
            <person name="Gharbi K."/>
            <person name="Hall N."/>
            <person name="Watson M."/>
            <person name="Adriaenssens E.M."/>
            <person name="Foster-Nyarko E."/>
            <person name="Jarju S."/>
            <person name="Secka A."/>
            <person name="Antonio M."/>
            <person name="Oren A."/>
            <person name="Chaudhuri R.R."/>
            <person name="La Ragione R."/>
            <person name="Hildebrand F."/>
            <person name="Pallen M.J."/>
        </authorList>
    </citation>
    <scope>NUCLEOTIDE SEQUENCE</scope>
    <source>
        <strain evidence="4">ChiSxjej1B13-11774</strain>
    </source>
</reference>
<accession>A0A9D2ESH3</accession>
<dbReference type="EMBL" id="DXBP01000054">
    <property type="protein sequence ID" value="HIZ42705.1"/>
    <property type="molecule type" value="Genomic_DNA"/>
</dbReference>
<dbReference type="AlphaFoldDB" id="A0A9D2ESH3"/>
<evidence type="ECO:0000313" key="5">
    <source>
        <dbReference type="Proteomes" id="UP000824048"/>
    </source>
</evidence>
<dbReference type="InterPro" id="IPR006343">
    <property type="entry name" value="DnaB/C_C"/>
</dbReference>
<dbReference type="Pfam" id="PF07261">
    <property type="entry name" value="DnaB_2"/>
    <property type="match status" value="1"/>
</dbReference>
<feature type="domain" description="DnaB/C C-terminal" evidence="3">
    <location>
        <begin position="20"/>
        <end position="84"/>
    </location>
</feature>
<name>A0A9D2ESH3_9FIRM</name>
<proteinExistence type="inferred from homology"/>